<keyword evidence="1" id="KW-0479">Metal-binding</keyword>
<evidence type="ECO:0000256" key="4">
    <source>
        <dbReference type="ARBA" id="ARBA00022833"/>
    </source>
</evidence>
<feature type="domain" description="C2H2-type" evidence="9">
    <location>
        <begin position="305"/>
        <end position="334"/>
    </location>
</feature>
<dbReference type="Gene3D" id="3.30.160.60">
    <property type="entry name" value="Classic Zinc Finger"/>
    <property type="match status" value="3"/>
</dbReference>
<dbReference type="FunFam" id="3.30.160.60:FF:000032">
    <property type="entry name" value="Krueppel-like factor 4"/>
    <property type="match status" value="1"/>
</dbReference>
<dbReference type="PROSITE" id="PS00028">
    <property type="entry name" value="ZINC_FINGER_C2H2_1"/>
    <property type="match status" value="3"/>
</dbReference>
<dbReference type="OrthoDB" id="4748970at2759"/>
<evidence type="ECO:0000313" key="11">
    <source>
        <dbReference type="Proteomes" id="UP000285301"/>
    </source>
</evidence>
<evidence type="ECO:0000256" key="3">
    <source>
        <dbReference type="ARBA" id="ARBA00022771"/>
    </source>
</evidence>
<dbReference type="STRING" id="1965070.A0A443R157"/>
<evidence type="ECO:0000256" key="6">
    <source>
        <dbReference type="ARBA" id="ARBA00023163"/>
    </source>
</evidence>
<dbReference type="SUPFAM" id="SSF57667">
    <property type="entry name" value="beta-beta-alpha zinc fingers"/>
    <property type="match status" value="2"/>
</dbReference>
<dbReference type="GO" id="GO:0000978">
    <property type="term" value="F:RNA polymerase II cis-regulatory region sequence-specific DNA binding"/>
    <property type="evidence" value="ECO:0007669"/>
    <property type="project" value="TreeGrafter"/>
</dbReference>
<dbReference type="InterPro" id="IPR036236">
    <property type="entry name" value="Znf_C2H2_sf"/>
</dbReference>
<reference evidence="10 11" key="1">
    <citation type="journal article" date="2018" name="Gigascience">
        <title>Genomes of trombidid mites reveal novel predicted allergens and laterally-transferred genes associated with secondary metabolism.</title>
        <authorList>
            <person name="Dong X."/>
            <person name="Chaisiri K."/>
            <person name="Xia D."/>
            <person name="Armstrong S.D."/>
            <person name="Fang Y."/>
            <person name="Donnelly M.J."/>
            <person name="Kadowaki T."/>
            <person name="McGarry J.W."/>
            <person name="Darby A.C."/>
            <person name="Makepeace B.L."/>
        </authorList>
    </citation>
    <scope>NUCLEOTIDE SEQUENCE [LARGE SCALE GENOMIC DNA]</scope>
    <source>
        <strain evidence="10">UoL-WK</strain>
    </source>
</reference>
<keyword evidence="5" id="KW-0805">Transcription regulation</keyword>
<dbReference type="InterPro" id="IPR013087">
    <property type="entry name" value="Znf_C2H2_type"/>
</dbReference>
<keyword evidence="3 7" id="KW-0863">Zinc-finger</keyword>
<gene>
    <name evidence="10" type="ORF">B4U79_15875</name>
</gene>
<evidence type="ECO:0000256" key="8">
    <source>
        <dbReference type="SAM" id="MobiDB-lite"/>
    </source>
</evidence>
<dbReference type="EMBL" id="NCKU01002691">
    <property type="protein sequence ID" value="RWS09011.1"/>
    <property type="molecule type" value="Genomic_DNA"/>
</dbReference>
<evidence type="ECO:0000256" key="2">
    <source>
        <dbReference type="ARBA" id="ARBA00022737"/>
    </source>
</evidence>
<evidence type="ECO:0000256" key="1">
    <source>
        <dbReference type="ARBA" id="ARBA00022723"/>
    </source>
</evidence>
<dbReference type="PROSITE" id="PS50157">
    <property type="entry name" value="ZINC_FINGER_C2H2_2"/>
    <property type="match status" value="3"/>
</dbReference>
<dbReference type="Proteomes" id="UP000285301">
    <property type="component" value="Unassembled WGS sequence"/>
</dbReference>
<evidence type="ECO:0000313" key="10">
    <source>
        <dbReference type="EMBL" id="RWS09011.1"/>
    </source>
</evidence>
<feature type="region of interest" description="Disordered" evidence="8">
    <location>
        <begin position="130"/>
        <end position="164"/>
    </location>
</feature>
<keyword evidence="4" id="KW-0862">Zinc</keyword>
<name>A0A443R157_9ACAR</name>
<keyword evidence="11" id="KW-1185">Reference proteome</keyword>
<dbReference type="PANTHER" id="PTHR23235">
    <property type="entry name" value="KRUEPPEL-LIKE TRANSCRIPTION FACTOR"/>
    <property type="match status" value="1"/>
</dbReference>
<dbReference type="PANTHER" id="PTHR23235:SF158">
    <property type="entry name" value="C2H2-TYPE DOMAIN-CONTAINING PROTEIN"/>
    <property type="match status" value="1"/>
</dbReference>
<keyword evidence="6" id="KW-0804">Transcription</keyword>
<organism evidence="10 11">
    <name type="scientific">Dinothrombium tinctorium</name>
    <dbReference type="NCBI Taxonomy" id="1965070"/>
    <lineage>
        <taxon>Eukaryota</taxon>
        <taxon>Metazoa</taxon>
        <taxon>Ecdysozoa</taxon>
        <taxon>Arthropoda</taxon>
        <taxon>Chelicerata</taxon>
        <taxon>Arachnida</taxon>
        <taxon>Acari</taxon>
        <taxon>Acariformes</taxon>
        <taxon>Trombidiformes</taxon>
        <taxon>Prostigmata</taxon>
        <taxon>Anystina</taxon>
        <taxon>Parasitengona</taxon>
        <taxon>Trombidioidea</taxon>
        <taxon>Trombidiidae</taxon>
        <taxon>Dinothrombium</taxon>
    </lineage>
</organism>
<dbReference type="GO" id="GO:0000981">
    <property type="term" value="F:DNA-binding transcription factor activity, RNA polymerase II-specific"/>
    <property type="evidence" value="ECO:0007669"/>
    <property type="project" value="TreeGrafter"/>
</dbReference>
<sequence>MWQDIESLFLVNEASAIVDNAQNGHIDALKSSENQQRQQEDQIVIDNGHNATNNTSEIYKNIKQIDFIENDVHLYAFTSDYANYNNNCNNNFMKEIQTVTMNGEWSESDAHKVSEQQSQQTVTINAEWSESDAHKVSEQQSQQQTVTMNGDWSESEAHKVSEQQSQQQQITRYYCDANASQYLNNFEDWNESYKYAFAASDRVKVMPNVHDLPHSVPAHGTQLPGSLPTNVNHHKLVTPPSSPNLAELLSNAGCAYLPGLNDAQLQKFSAAKGKSAANGKGKQGNAATIATDGGVVVPRKKTTSHSCSHPGCTKTYTKSSHLKAHLRTHTGEKPYQCNWKGCGWKFARSDELTRHFRKHTGDRPFQCRLCERAFSRSDHLALHMKRHSAM</sequence>
<dbReference type="Pfam" id="PF00096">
    <property type="entry name" value="zf-C2H2"/>
    <property type="match status" value="3"/>
</dbReference>
<dbReference type="GO" id="GO:0008270">
    <property type="term" value="F:zinc ion binding"/>
    <property type="evidence" value="ECO:0007669"/>
    <property type="project" value="UniProtKB-KW"/>
</dbReference>
<feature type="domain" description="C2H2-type" evidence="9">
    <location>
        <begin position="335"/>
        <end position="364"/>
    </location>
</feature>
<protein>
    <submittedName>
        <fullName evidence="10">Krueppel-like factor 12</fullName>
    </submittedName>
</protein>
<proteinExistence type="predicted"/>
<keyword evidence="2" id="KW-0677">Repeat</keyword>
<dbReference type="AlphaFoldDB" id="A0A443R157"/>
<feature type="domain" description="C2H2-type" evidence="9">
    <location>
        <begin position="365"/>
        <end position="390"/>
    </location>
</feature>
<dbReference type="SMART" id="SM00355">
    <property type="entry name" value="ZnF_C2H2"/>
    <property type="match status" value="3"/>
</dbReference>
<accession>A0A443R157</accession>
<evidence type="ECO:0000256" key="7">
    <source>
        <dbReference type="PROSITE-ProRule" id="PRU00042"/>
    </source>
</evidence>
<evidence type="ECO:0000259" key="9">
    <source>
        <dbReference type="PROSITE" id="PS50157"/>
    </source>
</evidence>
<evidence type="ECO:0000256" key="5">
    <source>
        <dbReference type="ARBA" id="ARBA00023015"/>
    </source>
</evidence>
<comment type="caution">
    <text evidence="10">The sequence shown here is derived from an EMBL/GenBank/DDBJ whole genome shotgun (WGS) entry which is preliminary data.</text>
</comment>